<dbReference type="InterPro" id="IPR051784">
    <property type="entry name" value="Nod_factor_ABC_transporter"/>
</dbReference>
<evidence type="ECO:0000256" key="5">
    <source>
        <dbReference type="ARBA" id="ARBA00023251"/>
    </source>
</evidence>
<protein>
    <recommendedName>
        <fullName evidence="6">Transport permease protein</fullName>
    </recommendedName>
</protein>
<gene>
    <name evidence="8" type="ORF">UA74_08150</name>
</gene>
<evidence type="ECO:0000256" key="6">
    <source>
        <dbReference type="RuleBase" id="RU361157"/>
    </source>
</evidence>
<dbReference type="InterPro" id="IPR000412">
    <property type="entry name" value="ABC_2_transport"/>
</dbReference>
<dbReference type="GO" id="GO:0140359">
    <property type="term" value="F:ABC-type transporter activity"/>
    <property type="evidence" value="ECO:0007669"/>
    <property type="project" value="InterPro"/>
</dbReference>
<dbReference type="InterPro" id="IPR013525">
    <property type="entry name" value="ABC2_TM"/>
</dbReference>
<evidence type="ECO:0000313" key="8">
    <source>
        <dbReference type="EMBL" id="APU13696.1"/>
    </source>
</evidence>
<feature type="transmembrane region" description="Helical" evidence="6">
    <location>
        <begin position="254"/>
        <end position="272"/>
    </location>
</feature>
<dbReference type="Pfam" id="PF01061">
    <property type="entry name" value="ABC2_membrane"/>
    <property type="match status" value="1"/>
</dbReference>
<evidence type="ECO:0000256" key="4">
    <source>
        <dbReference type="ARBA" id="ARBA00023136"/>
    </source>
</evidence>
<feature type="transmembrane region" description="Helical" evidence="6">
    <location>
        <begin position="161"/>
        <end position="183"/>
    </location>
</feature>
<dbReference type="EMBL" id="CP016076">
    <property type="protein sequence ID" value="APU13696.1"/>
    <property type="molecule type" value="Genomic_DNA"/>
</dbReference>
<feature type="transmembrane region" description="Helical" evidence="6">
    <location>
        <begin position="50"/>
        <end position="68"/>
    </location>
</feature>
<keyword evidence="3 6" id="KW-1133">Transmembrane helix</keyword>
<dbReference type="PROSITE" id="PS51012">
    <property type="entry name" value="ABC_TM2"/>
    <property type="match status" value="1"/>
</dbReference>
<evidence type="ECO:0000256" key="2">
    <source>
        <dbReference type="ARBA" id="ARBA00022692"/>
    </source>
</evidence>
<dbReference type="KEGG" id="acad:UA74_08150"/>
<reference evidence="9" key="1">
    <citation type="submission" date="2016-06" db="EMBL/GenBank/DDBJ databases">
        <title>Complete genome sequence of Actinoalloteichus fjordicus DSM 46855 (=ADI127-17), type strain of the new species Actinoalloteichus fjordicus.</title>
        <authorList>
            <person name="Ruckert C."/>
            <person name="Nouioui I."/>
            <person name="Willmese J."/>
            <person name="van Wezel G."/>
            <person name="Klenk H.-P."/>
            <person name="Kalinowski J."/>
            <person name="Zotchev S.B."/>
        </authorList>
    </citation>
    <scope>NUCLEOTIDE SEQUENCE [LARGE SCALE GENOMIC DNA]</scope>
    <source>
        <strain evidence="9">ADI127-7</strain>
    </source>
</reference>
<evidence type="ECO:0000256" key="3">
    <source>
        <dbReference type="ARBA" id="ARBA00022989"/>
    </source>
</evidence>
<keyword evidence="6" id="KW-1003">Cell membrane</keyword>
<dbReference type="GO" id="GO:0046677">
    <property type="term" value="P:response to antibiotic"/>
    <property type="evidence" value="ECO:0007669"/>
    <property type="project" value="UniProtKB-KW"/>
</dbReference>
<keyword evidence="5" id="KW-0046">Antibiotic resistance</keyword>
<accession>A0AAC9LA01</accession>
<evidence type="ECO:0000256" key="1">
    <source>
        <dbReference type="ARBA" id="ARBA00004141"/>
    </source>
</evidence>
<evidence type="ECO:0000259" key="7">
    <source>
        <dbReference type="PROSITE" id="PS51012"/>
    </source>
</evidence>
<name>A0AAC9LA01_9PSEU</name>
<dbReference type="RefSeq" id="WP_075764161.1">
    <property type="nucleotide sequence ID" value="NZ_CP016076.1"/>
</dbReference>
<dbReference type="AlphaFoldDB" id="A0AAC9LA01"/>
<proteinExistence type="inferred from homology"/>
<keyword evidence="9" id="KW-1185">Reference proteome</keyword>
<dbReference type="GO" id="GO:0043190">
    <property type="term" value="C:ATP-binding cassette (ABC) transporter complex"/>
    <property type="evidence" value="ECO:0007669"/>
    <property type="project" value="InterPro"/>
</dbReference>
<feature type="domain" description="ABC transmembrane type-2" evidence="7">
    <location>
        <begin position="44"/>
        <end position="275"/>
    </location>
</feature>
<comment type="subcellular location">
    <subcellularLocation>
        <location evidence="6">Cell membrane</location>
        <topology evidence="6">Multi-pass membrane protein</topology>
    </subcellularLocation>
    <subcellularLocation>
        <location evidence="1">Membrane</location>
        <topology evidence="1">Multi-pass membrane protein</topology>
    </subcellularLocation>
</comment>
<comment type="similarity">
    <text evidence="6">Belongs to the ABC-2 integral membrane protein family.</text>
</comment>
<keyword evidence="6" id="KW-0813">Transport</keyword>
<sequence>MTTRTSDAAPPTARASTGRASGFVPSVLLVLEGQWIWYRLNWRATLISSVLLPVLFLVAMGMGMGALVEPSEATRGLDYLVYLAPAMLVVGAVQTAAGEATYPVLSGFKWQKNFWAVTATPISPEQIACGKLLWIMLRLTFSGVAFLAVAALLGAVAGVGVLLSLVFAVLTGMALAAPVVAVAARMQGEGDGFNALFRFIVLPMMLFAGTFYPISRLPEPLQPIAWVAPLWHGTELARGAAFGTLAPLPTLGHLTYLIGLFLVGTVLSCRMFRKRLVV</sequence>
<dbReference type="PANTHER" id="PTHR43229">
    <property type="entry name" value="NODULATION PROTEIN J"/>
    <property type="match status" value="1"/>
</dbReference>
<organism evidence="8 9">
    <name type="scientific">Actinoalloteichus fjordicus</name>
    <dbReference type="NCBI Taxonomy" id="1612552"/>
    <lineage>
        <taxon>Bacteria</taxon>
        <taxon>Bacillati</taxon>
        <taxon>Actinomycetota</taxon>
        <taxon>Actinomycetes</taxon>
        <taxon>Pseudonocardiales</taxon>
        <taxon>Pseudonocardiaceae</taxon>
        <taxon>Actinoalloteichus</taxon>
    </lineage>
</organism>
<dbReference type="PANTHER" id="PTHR43229:SF2">
    <property type="entry name" value="NODULATION PROTEIN J"/>
    <property type="match status" value="1"/>
</dbReference>
<feature type="transmembrane region" description="Helical" evidence="6">
    <location>
        <begin position="195"/>
        <end position="214"/>
    </location>
</feature>
<dbReference type="Proteomes" id="UP000185511">
    <property type="component" value="Chromosome"/>
</dbReference>
<keyword evidence="2 6" id="KW-0812">Transmembrane</keyword>
<keyword evidence="4 6" id="KW-0472">Membrane</keyword>
<dbReference type="PRINTS" id="PR00164">
    <property type="entry name" value="ABC2TRNSPORT"/>
</dbReference>
<dbReference type="PIRSF" id="PIRSF006648">
    <property type="entry name" value="DrrB"/>
    <property type="match status" value="1"/>
</dbReference>
<feature type="transmembrane region" description="Helical" evidence="6">
    <location>
        <begin position="80"/>
        <end position="105"/>
    </location>
</feature>
<dbReference type="InterPro" id="IPR047817">
    <property type="entry name" value="ABC2_TM_bact-type"/>
</dbReference>
<feature type="transmembrane region" description="Helical" evidence="6">
    <location>
        <begin position="132"/>
        <end position="155"/>
    </location>
</feature>
<evidence type="ECO:0000313" key="9">
    <source>
        <dbReference type="Proteomes" id="UP000185511"/>
    </source>
</evidence>